<name>A0A1V6T9R8_9EURO</name>
<reference evidence="4" key="1">
    <citation type="journal article" date="2017" name="Nat. Microbiol.">
        <title>Global analysis of biosynthetic gene clusters reveals vast potential of secondary metabolite production in Penicillium species.</title>
        <authorList>
            <person name="Nielsen J.C."/>
            <person name="Grijseels S."/>
            <person name="Prigent S."/>
            <person name="Ji B."/>
            <person name="Dainat J."/>
            <person name="Nielsen K.F."/>
            <person name="Frisvad J.C."/>
            <person name="Workman M."/>
            <person name="Nielsen J."/>
        </authorList>
    </citation>
    <scope>NUCLEOTIDE SEQUENCE [LARGE SCALE GENOMIC DNA]</scope>
    <source>
        <strain evidence="4">IBT 24891</strain>
    </source>
</reference>
<protein>
    <recommendedName>
        <fullName evidence="5">Mid2 domain-containing protein</fullName>
    </recommendedName>
</protein>
<feature type="compositionally biased region" description="Basic and acidic residues" evidence="1">
    <location>
        <begin position="227"/>
        <end position="262"/>
    </location>
</feature>
<keyword evidence="2" id="KW-0472">Membrane</keyword>
<organism evidence="3 4">
    <name type="scientific">Penicillium steckii</name>
    <dbReference type="NCBI Taxonomy" id="303698"/>
    <lineage>
        <taxon>Eukaryota</taxon>
        <taxon>Fungi</taxon>
        <taxon>Dikarya</taxon>
        <taxon>Ascomycota</taxon>
        <taxon>Pezizomycotina</taxon>
        <taxon>Eurotiomycetes</taxon>
        <taxon>Eurotiomycetidae</taxon>
        <taxon>Eurotiales</taxon>
        <taxon>Aspergillaceae</taxon>
        <taxon>Penicillium</taxon>
    </lineage>
</organism>
<feature type="region of interest" description="Disordered" evidence="1">
    <location>
        <begin position="136"/>
        <end position="169"/>
    </location>
</feature>
<dbReference type="OrthoDB" id="4770059at2759"/>
<feature type="compositionally biased region" description="Low complexity" evidence="1">
    <location>
        <begin position="1"/>
        <end position="12"/>
    </location>
</feature>
<keyword evidence="2" id="KW-0812">Transmembrane</keyword>
<keyword evidence="4" id="KW-1185">Reference proteome</keyword>
<dbReference type="Proteomes" id="UP000191285">
    <property type="component" value="Unassembled WGS sequence"/>
</dbReference>
<dbReference type="STRING" id="303698.A0A1V6T9R8"/>
<comment type="caution">
    <text evidence="3">The sequence shown here is derived from an EMBL/GenBank/DDBJ whole genome shotgun (WGS) entry which is preliminary data.</text>
</comment>
<evidence type="ECO:0000313" key="3">
    <source>
        <dbReference type="EMBL" id="OQE22413.1"/>
    </source>
</evidence>
<feature type="compositionally biased region" description="Low complexity" evidence="1">
    <location>
        <begin position="154"/>
        <end position="169"/>
    </location>
</feature>
<keyword evidence="2" id="KW-1133">Transmembrane helix</keyword>
<proteinExistence type="predicted"/>
<dbReference type="AlphaFoldDB" id="A0A1V6T9R8"/>
<evidence type="ECO:0000313" key="4">
    <source>
        <dbReference type="Proteomes" id="UP000191285"/>
    </source>
</evidence>
<feature type="transmembrane region" description="Helical" evidence="2">
    <location>
        <begin position="173"/>
        <end position="195"/>
    </location>
</feature>
<accession>A0A1V6T9R8</accession>
<dbReference type="EMBL" id="MLKD01000010">
    <property type="protein sequence ID" value="OQE22413.1"/>
    <property type="molecule type" value="Genomic_DNA"/>
</dbReference>
<evidence type="ECO:0000256" key="2">
    <source>
        <dbReference type="SAM" id="Phobius"/>
    </source>
</evidence>
<evidence type="ECO:0008006" key="5">
    <source>
        <dbReference type="Google" id="ProtNLM"/>
    </source>
</evidence>
<gene>
    <name evidence="3" type="ORF">PENSTE_c010G02772</name>
</gene>
<feature type="region of interest" description="Disordered" evidence="1">
    <location>
        <begin position="200"/>
        <end position="268"/>
    </location>
</feature>
<feature type="compositionally biased region" description="Polar residues" evidence="1">
    <location>
        <begin position="204"/>
        <end position="226"/>
    </location>
</feature>
<sequence>MSTTTSSSSTSTQEPIPLTTVFTPPSECLTDLWVLQSKFGKRTSHWGHLGPADPGRCLPTGWASDSSSSWTFTPRGSATVNRPWHSFEICDYGIESTVTYTALNTNENGLQTETTTKLQTPGQGWNAYGIELRWRATDPRPVPATSTNSRDTTETASSSTEGSSSGLSTGAKAGIGVGVGVGGLLIILILGFLILRRRKREQVDTSSSTNRSFNTQELAGSGISKNQPHELHADGNLHEAAAKSPVEKNGPDDGPLRDRVELDGSGTR</sequence>
<evidence type="ECO:0000256" key="1">
    <source>
        <dbReference type="SAM" id="MobiDB-lite"/>
    </source>
</evidence>
<feature type="region of interest" description="Disordered" evidence="1">
    <location>
        <begin position="1"/>
        <end position="20"/>
    </location>
</feature>